<reference evidence="1" key="1">
    <citation type="submission" date="2016-03" db="EMBL/GenBank/DDBJ databases">
        <title>Mechanisms controlling the formation of the plant cell surface in tip-growing cells are functionally conserved among land plants.</title>
        <authorList>
            <person name="Honkanen S."/>
            <person name="Jones V.A."/>
            <person name="Morieri G."/>
            <person name="Champion C."/>
            <person name="Hetherington A.J."/>
            <person name="Kelly S."/>
            <person name="Saint-Marcoux D."/>
            <person name="Proust H."/>
            <person name="Prescott H."/>
            <person name="Dolan L."/>
        </authorList>
    </citation>
    <scope>NUCLEOTIDE SEQUENCE [LARGE SCALE GENOMIC DNA]</scope>
    <source>
        <tissue evidence="1">Whole gametophyte</tissue>
    </source>
</reference>
<evidence type="ECO:0000313" key="2">
    <source>
        <dbReference type="Proteomes" id="UP000077202"/>
    </source>
</evidence>
<organism evidence="1 2">
    <name type="scientific">Marchantia polymorpha subsp. ruderalis</name>
    <dbReference type="NCBI Taxonomy" id="1480154"/>
    <lineage>
        <taxon>Eukaryota</taxon>
        <taxon>Viridiplantae</taxon>
        <taxon>Streptophyta</taxon>
        <taxon>Embryophyta</taxon>
        <taxon>Marchantiophyta</taxon>
        <taxon>Marchantiopsida</taxon>
        <taxon>Marchantiidae</taxon>
        <taxon>Marchantiales</taxon>
        <taxon>Marchantiaceae</taxon>
        <taxon>Marchantia</taxon>
    </lineage>
</organism>
<dbReference type="EMBL" id="LVLJ01003745">
    <property type="protein sequence ID" value="OAE19829.1"/>
    <property type="molecule type" value="Genomic_DNA"/>
</dbReference>
<comment type="caution">
    <text evidence="1">The sequence shown here is derived from an EMBL/GenBank/DDBJ whole genome shotgun (WGS) entry which is preliminary data.</text>
</comment>
<protein>
    <submittedName>
        <fullName evidence="1">Uncharacterized protein</fullName>
    </submittedName>
</protein>
<accession>A0A176VFZ4</accession>
<name>A0A176VFZ4_MARPO</name>
<gene>
    <name evidence="1" type="ORF">AXG93_291s1100</name>
</gene>
<keyword evidence="2" id="KW-1185">Reference proteome</keyword>
<evidence type="ECO:0000313" key="1">
    <source>
        <dbReference type="EMBL" id="OAE19829.1"/>
    </source>
</evidence>
<dbReference type="Proteomes" id="UP000077202">
    <property type="component" value="Unassembled WGS sequence"/>
</dbReference>
<dbReference type="AlphaFoldDB" id="A0A176VFZ4"/>
<proteinExistence type="predicted"/>
<sequence length="123" mass="13559">MIFSGEVELNGRARARGASAAMEKDDPVKSRSLLLLLLLLLGFGGFRTLGARVWHCSLAVRVEMDKQASFAAPLSCAEPAQKIHDFISFICFRVDRKPHDRLYLLPGAICSEFDAFLAEGGQF</sequence>